<name>A0A2G1QH31_9HYPH</name>
<dbReference type="Gene3D" id="1.10.260.40">
    <property type="entry name" value="lambda repressor-like DNA-binding domains"/>
    <property type="match status" value="1"/>
</dbReference>
<evidence type="ECO:0000313" key="4">
    <source>
        <dbReference type="Proteomes" id="UP000221168"/>
    </source>
</evidence>
<accession>A0A2G1QH31</accession>
<dbReference type="Proteomes" id="UP000221168">
    <property type="component" value="Unassembled WGS sequence"/>
</dbReference>
<dbReference type="Pfam" id="PF13560">
    <property type="entry name" value="HTH_31"/>
    <property type="match status" value="1"/>
</dbReference>
<dbReference type="InterPro" id="IPR010982">
    <property type="entry name" value="Lambda_DNA-bd_dom_sf"/>
</dbReference>
<reference evidence="3 4" key="1">
    <citation type="submission" date="2017-10" db="EMBL/GenBank/DDBJ databases">
        <title>Sedimentibacterium mangrovi gen. nov., sp. nov., a novel member of family Phyllobacteriacea isolated from mangrove sediment.</title>
        <authorList>
            <person name="Liao H."/>
            <person name="Tian Y."/>
        </authorList>
    </citation>
    <scope>NUCLEOTIDE SEQUENCE [LARGE SCALE GENOMIC DNA]</scope>
    <source>
        <strain evidence="3 4">X9-2-2</strain>
    </source>
</reference>
<dbReference type="OrthoDB" id="7596101at2"/>
<keyword evidence="1" id="KW-0238">DNA-binding</keyword>
<dbReference type="InterPro" id="IPR001387">
    <property type="entry name" value="Cro/C1-type_HTH"/>
</dbReference>
<sequence>MTELRMKKGESLQQVADAVGVSKAHIWELEKGKTDNPAMALVMRLADHFGVSVAFLVGEDRDAEDADVELQRMFRQAQGLDDRERKILDDMLKSLLAHRQAGMT</sequence>
<feature type="domain" description="HTH cro/C1-type" evidence="2">
    <location>
        <begin position="1"/>
        <end position="56"/>
    </location>
</feature>
<dbReference type="SMART" id="SM00530">
    <property type="entry name" value="HTH_XRE"/>
    <property type="match status" value="1"/>
</dbReference>
<dbReference type="SUPFAM" id="SSF47413">
    <property type="entry name" value="lambda repressor-like DNA-binding domains"/>
    <property type="match status" value="1"/>
</dbReference>
<dbReference type="AlphaFoldDB" id="A0A2G1QH31"/>
<organism evidence="3 4">
    <name type="scientific">Zhengella mangrovi</name>
    <dbReference type="NCBI Taxonomy" id="1982044"/>
    <lineage>
        <taxon>Bacteria</taxon>
        <taxon>Pseudomonadati</taxon>
        <taxon>Pseudomonadota</taxon>
        <taxon>Alphaproteobacteria</taxon>
        <taxon>Hyphomicrobiales</taxon>
        <taxon>Notoacmeibacteraceae</taxon>
        <taxon>Zhengella</taxon>
    </lineage>
</organism>
<dbReference type="PANTHER" id="PTHR46558:SF11">
    <property type="entry name" value="HTH-TYPE TRANSCRIPTIONAL REGULATOR XRE"/>
    <property type="match status" value="1"/>
</dbReference>
<protein>
    <submittedName>
        <fullName evidence="3">Transcriptional regulator</fullName>
    </submittedName>
</protein>
<gene>
    <name evidence="3" type="ORF">CSC94_22485</name>
</gene>
<dbReference type="PROSITE" id="PS50943">
    <property type="entry name" value="HTH_CROC1"/>
    <property type="match status" value="1"/>
</dbReference>
<evidence type="ECO:0000256" key="1">
    <source>
        <dbReference type="ARBA" id="ARBA00023125"/>
    </source>
</evidence>
<keyword evidence="4" id="KW-1185">Reference proteome</keyword>
<evidence type="ECO:0000313" key="3">
    <source>
        <dbReference type="EMBL" id="PHP64771.1"/>
    </source>
</evidence>
<comment type="caution">
    <text evidence="3">The sequence shown here is derived from an EMBL/GenBank/DDBJ whole genome shotgun (WGS) entry which is preliminary data.</text>
</comment>
<dbReference type="EMBL" id="PDVP01000023">
    <property type="protein sequence ID" value="PHP64771.1"/>
    <property type="molecule type" value="Genomic_DNA"/>
</dbReference>
<dbReference type="CDD" id="cd00093">
    <property type="entry name" value="HTH_XRE"/>
    <property type="match status" value="1"/>
</dbReference>
<proteinExistence type="predicted"/>
<dbReference type="PANTHER" id="PTHR46558">
    <property type="entry name" value="TRACRIPTIONAL REGULATORY PROTEIN-RELATED-RELATED"/>
    <property type="match status" value="1"/>
</dbReference>
<evidence type="ECO:0000259" key="2">
    <source>
        <dbReference type="PROSITE" id="PS50943"/>
    </source>
</evidence>
<dbReference type="GO" id="GO:0003677">
    <property type="term" value="F:DNA binding"/>
    <property type="evidence" value="ECO:0007669"/>
    <property type="project" value="UniProtKB-KW"/>
</dbReference>